<protein>
    <submittedName>
        <fullName evidence="1">Uncharacterized protein</fullName>
    </submittedName>
</protein>
<proteinExistence type="predicted"/>
<accession>A0A6J5KSN7</accession>
<dbReference type="EMBL" id="LR796167">
    <property type="protein sequence ID" value="CAB4123040.1"/>
    <property type="molecule type" value="Genomic_DNA"/>
</dbReference>
<sequence length="439" mass="44757">MAATDKNILITPNRGVANVQPTMSFVGNANVAMTMRVADDNSLSFENATGQLFSISNNVTTGTIFSVNDISGIPFILVSANGNVSLAPISGSVGIGTSSPASALHVVGETYSTTGFATTGDSSYFTPSGLSAIPNYGIGAPGNNFVALAGFAGLTFYTNQAERMRISSTGNVGIGTQSPTVALDVTGQIKSSANVQAASSLGAFNYGTLSYSDTNIMSQYTSNVNTYTQMILQNTSAGSVASADFVVSSNTGNSSTYYGNFGINSSTFTGSGALNLANATYVYSNGGDLALGTGTANNIRFVVNNGANDAVFISSTGLTSVAQFKTYSETMTAPAISSGNLTLDLYNGTVFNVSLSGSVTTVTISNTSVVAATAGSVASFVTIFNGTGSAYTVAWPASVRWPAATAPVITTTAGKRDVLTFFSTDSGVSWNSFISGQNL</sequence>
<gene>
    <name evidence="1" type="ORF">UFOVP29_199</name>
</gene>
<reference evidence="1" key="1">
    <citation type="submission" date="2020-04" db="EMBL/GenBank/DDBJ databases">
        <authorList>
            <person name="Chiriac C."/>
            <person name="Salcher M."/>
            <person name="Ghai R."/>
            <person name="Kavagutti S V."/>
        </authorList>
    </citation>
    <scope>NUCLEOTIDE SEQUENCE</scope>
</reference>
<organism evidence="1">
    <name type="scientific">uncultured Caudovirales phage</name>
    <dbReference type="NCBI Taxonomy" id="2100421"/>
    <lineage>
        <taxon>Viruses</taxon>
        <taxon>Duplodnaviria</taxon>
        <taxon>Heunggongvirae</taxon>
        <taxon>Uroviricota</taxon>
        <taxon>Caudoviricetes</taxon>
        <taxon>Peduoviridae</taxon>
        <taxon>Maltschvirus</taxon>
        <taxon>Maltschvirus maltsch</taxon>
    </lineage>
</organism>
<name>A0A6J5KSN7_9CAUD</name>
<evidence type="ECO:0000313" key="1">
    <source>
        <dbReference type="EMBL" id="CAB4123040.1"/>
    </source>
</evidence>